<gene>
    <name evidence="1" type="ORF">KR51_00016750</name>
</gene>
<sequence>MRTTRSTARSLARSILLTLGLVGTLGVDSGALAVQLADGTVSFDAAPRLTNATATLDGVWQRGSKYFFTLELPADAGEPLQSIAIEQRTRVDDINYRLDRTEAFTGTHRDPGVSVPLASVRLDEETQTIAIDFAEPVPPGTTLTVRLRPVRNPRVAGNYVFAVMAFPRGEKPRGLHLGVRQLQFFDNGTFIN</sequence>
<dbReference type="Proteomes" id="UP000016960">
    <property type="component" value="Unassembled WGS sequence"/>
</dbReference>
<protein>
    <recommendedName>
        <fullName evidence="3">DUF2808 domain-containing protein</fullName>
    </recommendedName>
</protein>
<dbReference type="InterPro" id="IPR021256">
    <property type="entry name" value="DUF2808"/>
</dbReference>
<dbReference type="AlphaFoldDB" id="U5DQ45"/>
<evidence type="ECO:0008006" key="3">
    <source>
        <dbReference type="Google" id="ProtNLM"/>
    </source>
</evidence>
<evidence type="ECO:0000313" key="2">
    <source>
        <dbReference type="Proteomes" id="UP000016960"/>
    </source>
</evidence>
<evidence type="ECO:0000313" key="1">
    <source>
        <dbReference type="EMBL" id="ERN41820.1"/>
    </source>
</evidence>
<dbReference type="EMBL" id="ASSJ01000041">
    <property type="protein sequence ID" value="ERN41820.1"/>
    <property type="molecule type" value="Genomic_DNA"/>
</dbReference>
<accession>U5DQ45</accession>
<comment type="caution">
    <text evidence="1">The sequence shown here is derived from an EMBL/GenBank/DDBJ whole genome shotgun (WGS) entry which is preliminary data.</text>
</comment>
<organism evidence="1 2">
    <name type="scientific">Rubidibacter lacunae KORDI 51-2</name>
    <dbReference type="NCBI Taxonomy" id="582515"/>
    <lineage>
        <taxon>Bacteria</taxon>
        <taxon>Bacillati</taxon>
        <taxon>Cyanobacteriota</taxon>
        <taxon>Cyanophyceae</taxon>
        <taxon>Oscillatoriophycideae</taxon>
        <taxon>Chroococcales</taxon>
        <taxon>Aphanothecaceae</taxon>
        <taxon>Rubidibacter</taxon>
    </lineage>
</organism>
<dbReference type="Pfam" id="PF10989">
    <property type="entry name" value="DUF2808"/>
    <property type="match status" value="1"/>
</dbReference>
<dbReference type="InParanoid" id="U5DQ45"/>
<dbReference type="RefSeq" id="WP_022606426.1">
    <property type="nucleotide sequence ID" value="NZ_ASSJ01000041.1"/>
</dbReference>
<proteinExistence type="predicted"/>
<keyword evidence="2" id="KW-1185">Reference proteome</keyword>
<reference evidence="1 2" key="1">
    <citation type="submission" date="2013-05" db="EMBL/GenBank/DDBJ databases">
        <title>Draft genome sequence of Rubidibacter lacunae KORDI 51-2.</title>
        <authorList>
            <person name="Choi D.H."/>
            <person name="Noh J.H."/>
            <person name="Kwon K.-K."/>
            <person name="Lee J.-H."/>
            <person name="Ryu J.-Y."/>
        </authorList>
    </citation>
    <scope>NUCLEOTIDE SEQUENCE [LARGE SCALE GENOMIC DNA]</scope>
    <source>
        <strain evidence="1 2">KORDI 51-2</strain>
    </source>
</reference>
<name>U5DQ45_9CHRO</name>
<dbReference type="eggNOG" id="COG4249">
    <property type="taxonomic scope" value="Bacteria"/>
</dbReference>
<dbReference type="OrthoDB" id="423147at2"/>
<dbReference type="STRING" id="582515.KR51_00016750"/>